<accession>A0AAD5RU27</accession>
<dbReference type="Pfam" id="PF02383">
    <property type="entry name" value="Syja_N"/>
    <property type="match status" value="1"/>
</dbReference>
<dbReference type="SUPFAM" id="SSF56219">
    <property type="entry name" value="DNase I-like"/>
    <property type="match status" value="1"/>
</dbReference>
<keyword evidence="5" id="KW-0813">Transport</keyword>
<dbReference type="InterPro" id="IPR046985">
    <property type="entry name" value="IP5"/>
</dbReference>
<comment type="similarity">
    <text evidence="3">In the central section; belongs to the inositol 1,4,5-trisphosphate 5-phosphatase family.</text>
</comment>
<feature type="region of interest" description="Disordered" evidence="9">
    <location>
        <begin position="1118"/>
        <end position="1360"/>
    </location>
</feature>
<evidence type="ECO:0000256" key="9">
    <source>
        <dbReference type="SAM" id="MobiDB-lite"/>
    </source>
</evidence>
<feature type="compositionally biased region" description="Polar residues" evidence="9">
    <location>
        <begin position="1118"/>
        <end position="1128"/>
    </location>
</feature>
<evidence type="ECO:0000256" key="6">
    <source>
        <dbReference type="ARBA" id="ARBA00022490"/>
    </source>
</evidence>
<dbReference type="EC" id="3.1.3.36" evidence="4"/>
<dbReference type="Gene3D" id="3.60.10.10">
    <property type="entry name" value="Endonuclease/exonuclease/phosphatase"/>
    <property type="match status" value="1"/>
</dbReference>
<reference evidence="11" key="1">
    <citation type="submission" date="2022-07" db="EMBL/GenBank/DDBJ databases">
        <title>Draft genome sequence of Zalerion maritima ATCC 34329, a (micro)plastics degrading marine fungus.</title>
        <authorList>
            <person name="Paco A."/>
            <person name="Goncalves M.F.M."/>
            <person name="Rocha-Santos T.A.P."/>
            <person name="Alves A."/>
        </authorList>
    </citation>
    <scope>NUCLEOTIDE SEQUENCE</scope>
    <source>
        <strain evidence="11">ATCC 34329</strain>
    </source>
</reference>
<dbReference type="Proteomes" id="UP001201980">
    <property type="component" value="Unassembled WGS sequence"/>
</dbReference>
<dbReference type="InterPro" id="IPR036691">
    <property type="entry name" value="Endo/exonu/phosph_ase_sf"/>
</dbReference>
<dbReference type="Pfam" id="PF22669">
    <property type="entry name" value="Exo_endo_phos2"/>
    <property type="match status" value="1"/>
</dbReference>
<evidence type="ECO:0000256" key="7">
    <source>
        <dbReference type="ARBA" id="ARBA00022801"/>
    </source>
</evidence>
<evidence type="ECO:0000313" key="11">
    <source>
        <dbReference type="EMBL" id="KAJ2903152.1"/>
    </source>
</evidence>
<feature type="compositionally biased region" description="Low complexity" evidence="9">
    <location>
        <begin position="998"/>
        <end position="1008"/>
    </location>
</feature>
<dbReference type="SMART" id="SM00128">
    <property type="entry name" value="IPPc"/>
    <property type="match status" value="1"/>
</dbReference>
<dbReference type="EMBL" id="JAKWBI020000089">
    <property type="protein sequence ID" value="KAJ2903152.1"/>
    <property type="molecule type" value="Genomic_DNA"/>
</dbReference>
<name>A0AAD5RU27_9PEZI</name>
<comment type="caution">
    <text evidence="11">The sequence shown here is derived from an EMBL/GenBank/DDBJ whole genome shotgun (WGS) entry which is preliminary data.</text>
</comment>
<keyword evidence="8" id="KW-0653">Protein transport</keyword>
<gene>
    <name evidence="11" type="ORF">MKZ38_010284</name>
</gene>
<protein>
    <recommendedName>
        <fullName evidence="4">phosphoinositide 5-phosphatase</fullName>
        <ecNumber evidence="4">3.1.3.36</ecNumber>
    </recommendedName>
</protein>
<proteinExistence type="inferred from homology"/>
<keyword evidence="7" id="KW-0378">Hydrolase</keyword>
<keyword evidence="12" id="KW-1185">Reference proteome</keyword>
<dbReference type="InterPro" id="IPR002013">
    <property type="entry name" value="SAC_dom"/>
</dbReference>
<dbReference type="FunFam" id="3.60.10.10:FF:000029">
    <property type="entry name" value="Inositol polyphosphate 5-phosphatase"/>
    <property type="match status" value="1"/>
</dbReference>
<evidence type="ECO:0000256" key="4">
    <source>
        <dbReference type="ARBA" id="ARBA00013044"/>
    </source>
</evidence>
<dbReference type="PANTHER" id="PTHR11200:SF257">
    <property type="entry name" value="PHOSPHOINOSITIDE 5-PHOSPHATASE"/>
    <property type="match status" value="1"/>
</dbReference>
<organism evidence="11 12">
    <name type="scientific">Zalerion maritima</name>
    <dbReference type="NCBI Taxonomy" id="339359"/>
    <lineage>
        <taxon>Eukaryota</taxon>
        <taxon>Fungi</taxon>
        <taxon>Dikarya</taxon>
        <taxon>Ascomycota</taxon>
        <taxon>Pezizomycotina</taxon>
        <taxon>Sordariomycetes</taxon>
        <taxon>Lulworthiomycetidae</taxon>
        <taxon>Lulworthiales</taxon>
        <taxon>Lulworthiaceae</taxon>
        <taxon>Zalerion</taxon>
    </lineage>
</organism>
<evidence type="ECO:0000313" key="12">
    <source>
        <dbReference type="Proteomes" id="UP001201980"/>
    </source>
</evidence>
<feature type="region of interest" description="Disordered" evidence="9">
    <location>
        <begin position="984"/>
        <end position="1016"/>
    </location>
</feature>
<dbReference type="GO" id="GO:0043813">
    <property type="term" value="F:phosphatidylinositol-3,5-bisphosphate 5-phosphatase activity"/>
    <property type="evidence" value="ECO:0007669"/>
    <property type="project" value="TreeGrafter"/>
</dbReference>
<feature type="compositionally biased region" description="Polar residues" evidence="9">
    <location>
        <begin position="1033"/>
        <end position="1051"/>
    </location>
</feature>
<feature type="region of interest" description="Disordered" evidence="9">
    <location>
        <begin position="1079"/>
        <end position="1105"/>
    </location>
</feature>
<dbReference type="PROSITE" id="PS50275">
    <property type="entry name" value="SAC"/>
    <property type="match status" value="1"/>
</dbReference>
<evidence type="ECO:0000259" key="10">
    <source>
        <dbReference type="PROSITE" id="PS50275"/>
    </source>
</evidence>
<dbReference type="PANTHER" id="PTHR11200">
    <property type="entry name" value="INOSITOL 5-PHOSPHATASE"/>
    <property type="match status" value="1"/>
</dbReference>
<dbReference type="GO" id="GO:0015031">
    <property type="term" value="P:protein transport"/>
    <property type="evidence" value="ECO:0007669"/>
    <property type="project" value="UniProtKB-KW"/>
</dbReference>
<evidence type="ECO:0000256" key="8">
    <source>
        <dbReference type="ARBA" id="ARBA00022927"/>
    </source>
</evidence>
<feature type="domain" description="SAC" evidence="10">
    <location>
        <begin position="165"/>
        <end position="533"/>
    </location>
</feature>
<dbReference type="GO" id="GO:0016020">
    <property type="term" value="C:membrane"/>
    <property type="evidence" value="ECO:0007669"/>
    <property type="project" value="TreeGrafter"/>
</dbReference>
<dbReference type="GO" id="GO:0004439">
    <property type="term" value="F:phosphatidylinositol-4,5-bisphosphate 5-phosphatase activity"/>
    <property type="evidence" value="ECO:0007669"/>
    <property type="project" value="UniProtKB-EC"/>
</dbReference>
<feature type="compositionally biased region" description="Low complexity" evidence="9">
    <location>
        <begin position="1322"/>
        <end position="1335"/>
    </location>
</feature>
<evidence type="ECO:0000256" key="3">
    <source>
        <dbReference type="ARBA" id="ARBA00009678"/>
    </source>
</evidence>
<evidence type="ECO:0000256" key="1">
    <source>
        <dbReference type="ARBA" id="ARBA00004496"/>
    </source>
</evidence>
<comment type="subcellular location">
    <subcellularLocation>
        <location evidence="1">Cytoplasm</location>
    </subcellularLocation>
</comment>
<dbReference type="GO" id="GO:0005737">
    <property type="term" value="C:cytoplasm"/>
    <property type="evidence" value="ECO:0007669"/>
    <property type="project" value="UniProtKB-SubCell"/>
</dbReference>
<evidence type="ECO:0000256" key="5">
    <source>
        <dbReference type="ARBA" id="ARBA00022448"/>
    </source>
</evidence>
<sequence>MDPYFPPPPRAATATGATTQKSSQLLISEYPHRAIAIATSSHALILRHNATSSDRSLHVSAKCMVEFLPVSKQDLVDFHPLTPRPIYGTLGLVSVGRDVFLCVVTQAIRVANVRPEETVERIGNVEFFCLNSSQYDDVYAMNPYGIDPSEYPRRDPTIDHPCQDLQKLLRDGSFYYSTDFDLTNRLQDRSSDAGEFDIENFDEAFLWNSFMIKPLLDFRSKLLGHEREILDASRILTSAIRGYCQSLSIPQNSAPIHADTGLPSMLTVISRLSCMRAGTRFNARGIDDDGNVANFVETETIYWSPSGILFSYAQVRGSVPVFWEQAAGLKPGQQKISITRNRDGTQPAFDRHFEELEQNYGAVHILNLLSQTKSSENDLINLYAYCVEHCRLRHPGEKQSEDHALLRATYYDFHAETKGPEGYLAAQAIEAYIAESAEGFAYYLAQPVDDDAQSNGQAPGHERLTVVLQQEGVFRTNCLDCLDRTNLIQSIVSQLAVRSFLQQIKTRAGEPFWAHHSTLWADNGDALSKIYAGTGALKSSFTRHGKMSLAGAIADVRKSAERLYINNFADKGRQQTIDTLLGRVVGQVQASLHDPISDYVAQELRQRKSEFSASQKINMLVGTFNLNGKTEGIVEDLSPWLCPPELGNSQPDIVTIGFQEIVELSPQQIMNSDPRRKQLWEEAVKKTLNLHAQQTGGDKYVLLRSGQLVGAALCIFVKASVLSTIKNVEGSVKKTGLSGMAGNKGAVAIRMDYANTQLCFVTAHLAAGFTNYEERNRDYITIHDGLHFQRNRRIANHDTVIWLGDFNYRIGLGNEVARDLVKRSDVETLYSNDQLNLQMVAGNAFQHYSEARILFPPTYKFDIGTDTYDTSEKTRIPAWTDRILRKGTNLKQLSYNCAPLKFSDHRPVYATFDCIVNIIDTERREKISRNVYERRKAEVNGHTSTVNNSGETDDEDLIGYESIEPDLPKASSDQQKWWLENGQMARSQVLPPKPRMITNPRRPTNPFPRTDEPDWVSVSRPTSYCSVASSQFEHIPSPNSTNMLSHSSGTNGPRKFPPPYDPAALPARARRLNLIDDQPLATKGQTQKQEPPPPPPPRRQGTSGIAKSAPLNTILQPQQTPAQTSNTHPRPPRPASSASFSSTVSKKPPPVAKKPAHLKPNSPTNSPPQQTTKEFPPPLVEKRPSLPPRTSTNAAVATSVSSGLAPRFDPLQKPIGPSPSPRTTNGTSNIALAKQHNVIGDWGPDMPPRRVRTPGPEGQMRPGAVGLPGMIKQDQRQQQVERKPVAGSGLSGGVAPPKVPTATKPTMVSIPPKAPKKPTVLQQSQQGQQGGKQQSNVDLLGSLDADPVPQIKEWEAMRPS</sequence>
<dbReference type="CDD" id="cd09090">
    <property type="entry name" value="INPP5c_ScInp51p-like"/>
    <property type="match status" value="1"/>
</dbReference>
<feature type="region of interest" description="Disordered" evidence="9">
    <location>
        <begin position="1033"/>
        <end position="1064"/>
    </location>
</feature>
<comment type="similarity">
    <text evidence="2">Belongs to the synaptojanin family.</text>
</comment>
<keyword evidence="6" id="KW-0963">Cytoplasm</keyword>
<dbReference type="InterPro" id="IPR000300">
    <property type="entry name" value="IPPc"/>
</dbReference>
<feature type="compositionally biased region" description="Low complexity" evidence="9">
    <location>
        <begin position="1294"/>
        <end position="1306"/>
    </location>
</feature>
<feature type="compositionally biased region" description="Polar residues" evidence="9">
    <location>
        <begin position="1161"/>
        <end position="1173"/>
    </location>
</feature>
<evidence type="ECO:0000256" key="2">
    <source>
        <dbReference type="ARBA" id="ARBA00008943"/>
    </source>
</evidence>
<dbReference type="GO" id="GO:0046856">
    <property type="term" value="P:phosphatidylinositol dephosphorylation"/>
    <property type="evidence" value="ECO:0007669"/>
    <property type="project" value="InterPro"/>
</dbReference>
<feature type="compositionally biased region" description="Low complexity" evidence="9">
    <location>
        <begin position="1190"/>
        <end position="1202"/>
    </location>
</feature>
<feature type="compositionally biased region" description="Basic and acidic residues" evidence="9">
    <location>
        <begin position="1273"/>
        <end position="1284"/>
    </location>
</feature>
<feature type="compositionally biased region" description="Polar residues" evidence="9">
    <location>
        <begin position="1221"/>
        <end position="1230"/>
    </location>
</feature>